<evidence type="ECO:0000313" key="1">
    <source>
        <dbReference type="EMBL" id="SVC38620.1"/>
    </source>
</evidence>
<reference evidence="1" key="1">
    <citation type="submission" date="2018-05" db="EMBL/GenBank/DDBJ databases">
        <authorList>
            <person name="Lanie J.A."/>
            <person name="Ng W.-L."/>
            <person name="Kazmierczak K.M."/>
            <person name="Andrzejewski T.M."/>
            <person name="Davidsen T.M."/>
            <person name="Wayne K.J."/>
            <person name="Tettelin H."/>
            <person name="Glass J.I."/>
            <person name="Rusch D."/>
            <person name="Podicherti R."/>
            <person name="Tsui H.-C.T."/>
            <person name="Winkler M.E."/>
        </authorList>
    </citation>
    <scope>NUCLEOTIDE SEQUENCE</scope>
</reference>
<feature type="non-terminal residue" evidence="1">
    <location>
        <position position="1"/>
    </location>
</feature>
<dbReference type="NCBIfam" id="TIGR02122">
    <property type="entry name" value="TRAP_TAXI"/>
    <property type="match status" value="1"/>
</dbReference>
<dbReference type="PANTHER" id="PTHR42941">
    <property type="entry name" value="SLL1037 PROTEIN"/>
    <property type="match status" value="1"/>
</dbReference>
<dbReference type="Gene3D" id="3.40.190.10">
    <property type="entry name" value="Periplasmic binding protein-like II"/>
    <property type="match status" value="2"/>
</dbReference>
<sequence length="327" mass="35338">VAALAMSLVASGANAQSKILRVDATAPSGSPAILLTVLGKIFPREIGVSLQINTGQTLTRSVLKFGTDDLDMIHFVPQISPWLKNGKRMYKKLKKKANKAYNSASSIFGFPASAIHIIAWQDSGIKTLADIKGKRVYMGPPAGGFYTQVSSYLNVVTGYTPKKDFDVIRLPWGQGMQAMLDGQIDVFMRATAVGSAVINQIGAKQDFVLLGAGDAADSKKWQKVMIEQLLNENATIPTGTYTNQVGGNVRTTAANSFILVRKNLDADLIYKMVKAMWANLDEIHNSAAVLKTLSKANPLAGVNMPLHPGAVKYYKEIGFKIPARLIP</sequence>
<proteinExistence type="predicted"/>
<dbReference type="Pfam" id="PF16868">
    <property type="entry name" value="NMT1_3"/>
    <property type="match status" value="1"/>
</dbReference>
<gene>
    <name evidence="1" type="ORF">METZ01_LOCUS291474</name>
</gene>
<dbReference type="SUPFAM" id="SSF53850">
    <property type="entry name" value="Periplasmic binding protein-like II"/>
    <property type="match status" value="1"/>
</dbReference>
<protein>
    <recommendedName>
        <fullName evidence="2">TAXI family TRAP transporter solute-binding subunit</fullName>
    </recommendedName>
</protein>
<evidence type="ECO:0008006" key="2">
    <source>
        <dbReference type="Google" id="ProtNLM"/>
    </source>
</evidence>
<name>A0A382LPS8_9ZZZZ</name>
<dbReference type="EMBL" id="UINC01088420">
    <property type="protein sequence ID" value="SVC38620.1"/>
    <property type="molecule type" value="Genomic_DNA"/>
</dbReference>
<dbReference type="InterPro" id="IPR011852">
    <property type="entry name" value="TRAP_TAXI"/>
</dbReference>
<organism evidence="1">
    <name type="scientific">marine metagenome</name>
    <dbReference type="NCBI Taxonomy" id="408172"/>
    <lineage>
        <taxon>unclassified sequences</taxon>
        <taxon>metagenomes</taxon>
        <taxon>ecological metagenomes</taxon>
    </lineage>
</organism>
<dbReference type="PANTHER" id="PTHR42941:SF1">
    <property type="entry name" value="SLL1037 PROTEIN"/>
    <property type="match status" value="1"/>
</dbReference>
<accession>A0A382LPS8</accession>
<dbReference type="AlphaFoldDB" id="A0A382LPS8"/>